<dbReference type="InterPro" id="IPR036909">
    <property type="entry name" value="Cyt_c-like_dom_sf"/>
</dbReference>
<keyword evidence="4" id="KW-0249">Electron transport</keyword>
<protein>
    <submittedName>
        <fullName evidence="9">Cytochrome c2</fullName>
    </submittedName>
</protein>
<evidence type="ECO:0000256" key="2">
    <source>
        <dbReference type="ARBA" id="ARBA00022617"/>
    </source>
</evidence>
<dbReference type="PRINTS" id="PR00604">
    <property type="entry name" value="CYTCHRMECIAB"/>
</dbReference>
<evidence type="ECO:0000256" key="5">
    <source>
        <dbReference type="ARBA" id="ARBA00023004"/>
    </source>
</evidence>
<organism evidence="9 10">
    <name type="scientific">Jannaschia aquimarina</name>
    <dbReference type="NCBI Taxonomy" id="935700"/>
    <lineage>
        <taxon>Bacteria</taxon>
        <taxon>Pseudomonadati</taxon>
        <taxon>Pseudomonadota</taxon>
        <taxon>Alphaproteobacteria</taxon>
        <taxon>Rhodobacterales</taxon>
        <taxon>Roseobacteraceae</taxon>
        <taxon>Jannaschia</taxon>
    </lineage>
</organism>
<dbReference type="EMBL" id="JYFE01000020">
    <property type="protein sequence ID" value="KIT17155.1"/>
    <property type="molecule type" value="Genomic_DNA"/>
</dbReference>
<dbReference type="Pfam" id="PF00034">
    <property type="entry name" value="Cytochrom_C"/>
    <property type="match status" value="1"/>
</dbReference>
<feature type="signal peptide" evidence="7">
    <location>
        <begin position="1"/>
        <end position="24"/>
    </location>
</feature>
<evidence type="ECO:0000256" key="1">
    <source>
        <dbReference type="ARBA" id="ARBA00022448"/>
    </source>
</evidence>
<keyword evidence="5 6" id="KW-0408">Iron</keyword>
<dbReference type="SUPFAM" id="SSF46626">
    <property type="entry name" value="Cytochrome c"/>
    <property type="match status" value="1"/>
</dbReference>
<name>A0A0D1EN84_9RHOB</name>
<dbReference type="GO" id="GO:0020037">
    <property type="term" value="F:heme binding"/>
    <property type="evidence" value="ECO:0007669"/>
    <property type="project" value="InterPro"/>
</dbReference>
<accession>A0A0D1EN84</accession>
<dbReference type="PATRIC" id="fig|935700.4.peg.927"/>
<sequence length="129" mass="13353">MTFTHAARRLALLLPLAAASPATAQEAGGDPIAGEALWPRCAACHALDEARNGAGPHLVGLVGRPIGGADGFAYTPALAESDLVWNEETLAAYLLAPRDILPGTRKAGVLTDPQDIADVVAFLAERTTE</sequence>
<keyword evidence="2 6" id="KW-0349">Heme</keyword>
<dbReference type="GO" id="GO:0009055">
    <property type="term" value="F:electron transfer activity"/>
    <property type="evidence" value="ECO:0007669"/>
    <property type="project" value="InterPro"/>
</dbReference>
<evidence type="ECO:0000313" key="10">
    <source>
        <dbReference type="Proteomes" id="UP000032232"/>
    </source>
</evidence>
<evidence type="ECO:0000313" key="9">
    <source>
        <dbReference type="EMBL" id="KIT17155.1"/>
    </source>
</evidence>
<proteinExistence type="predicted"/>
<dbReference type="RefSeq" id="WP_043917740.1">
    <property type="nucleotide sequence ID" value="NZ_FZPF01000007.1"/>
</dbReference>
<dbReference type="STRING" id="935700.jaqu_08820"/>
<keyword evidence="3 6" id="KW-0479">Metal-binding</keyword>
<keyword evidence="1" id="KW-0813">Transport</keyword>
<dbReference type="GO" id="GO:0046872">
    <property type="term" value="F:metal ion binding"/>
    <property type="evidence" value="ECO:0007669"/>
    <property type="project" value="UniProtKB-KW"/>
</dbReference>
<keyword evidence="7" id="KW-0732">Signal</keyword>
<evidence type="ECO:0000256" key="3">
    <source>
        <dbReference type="ARBA" id="ARBA00022723"/>
    </source>
</evidence>
<dbReference type="PANTHER" id="PTHR11961">
    <property type="entry name" value="CYTOCHROME C"/>
    <property type="match status" value="1"/>
</dbReference>
<evidence type="ECO:0000259" key="8">
    <source>
        <dbReference type="PROSITE" id="PS51007"/>
    </source>
</evidence>
<dbReference type="AlphaFoldDB" id="A0A0D1EN84"/>
<feature type="domain" description="Cytochrome c" evidence="8">
    <location>
        <begin position="29"/>
        <end position="127"/>
    </location>
</feature>
<feature type="chain" id="PRO_5002230466" evidence="7">
    <location>
        <begin position="25"/>
        <end position="129"/>
    </location>
</feature>
<dbReference type="PROSITE" id="PS51007">
    <property type="entry name" value="CYTC"/>
    <property type="match status" value="1"/>
</dbReference>
<evidence type="ECO:0000256" key="6">
    <source>
        <dbReference type="PROSITE-ProRule" id="PRU00433"/>
    </source>
</evidence>
<dbReference type="InterPro" id="IPR002327">
    <property type="entry name" value="Cyt_c_1A/1B"/>
</dbReference>
<dbReference type="Proteomes" id="UP000032232">
    <property type="component" value="Unassembled WGS sequence"/>
</dbReference>
<gene>
    <name evidence="9" type="ORF">jaqu_08820</name>
</gene>
<dbReference type="InterPro" id="IPR009056">
    <property type="entry name" value="Cyt_c-like_dom"/>
</dbReference>
<reference evidence="9 10" key="1">
    <citation type="submission" date="2015-02" db="EMBL/GenBank/DDBJ databases">
        <title>Genome Sequence of Jannaschia aquimarina DSM28248, a member of the Roseobacter clade.</title>
        <authorList>
            <person name="Voget S."/>
            <person name="Daniel R."/>
        </authorList>
    </citation>
    <scope>NUCLEOTIDE SEQUENCE [LARGE SCALE GENOMIC DNA]</scope>
    <source>
        <strain evidence="9 10">GSW-M26</strain>
    </source>
</reference>
<dbReference type="OrthoDB" id="9805828at2"/>
<evidence type="ECO:0000256" key="7">
    <source>
        <dbReference type="SAM" id="SignalP"/>
    </source>
</evidence>
<keyword evidence="10" id="KW-1185">Reference proteome</keyword>
<comment type="caution">
    <text evidence="9">The sequence shown here is derived from an EMBL/GenBank/DDBJ whole genome shotgun (WGS) entry which is preliminary data.</text>
</comment>
<dbReference type="Gene3D" id="1.10.760.10">
    <property type="entry name" value="Cytochrome c-like domain"/>
    <property type="match status" value="1"/>
</dbReference>
<evidence type="ECO:0000256" key="4">
    <source>
        <dbReference type="ARBA" id="ARBA00022982"/>
    </source>
</evidence>